<reference evidence="1 2" key="1">
    <citation type="submission" date="2010-08" db="EMBL/GenBank/DDBJ databases">
        <title>Complete sequence of Clostridium cellulovorans 743B.</title>
        <authorList>
            <consortium name="US DOE Joint Genome Institute"/>
            <person name="Lucas S."/>
            <person name="Copeland A."/>
            <person name="Lapidus A."/>
            <person name="Cheng J.-F."/>
            <person name="Bruce D."/>
            <person name="Goodwin L."/>
            <person name="Pitluck S."/>
            <person name="Chertkov O."/>
            <person name="Detter J.C."/>
            <person name="Han C."/>
            <person name="Tapia R."/>
            <person name="Land M."/>
            <person name="Hauser L."/>
            <person name="Chang Y.-J."/>
            <person name="Jeffries C."/>
            <person name="Kyrpides N."/>
            <person name="Ivanova N."/>
            <person name="Mikhailova N."/>
            <person name="Hemme C.L."/>
            <person name="Woyke T."/>
        </authorList>
    </citation>
    <scope>NUCLEOTIDE SEQUENCE [LARGE SCALE GENOMIC DNA]</scope>
    <source>
        <strain evidence="2">ATCC 35296 / DSM 3052 / OCM 3 / 743B</strain>
    </source>
</reference>
<protein>
    <submittedName>
        <fullName evidence="1">Uncharacterized protein</fullName>
    </submittedName>
</protein>
<dbReference type="EMBL" id="CP002160">
    <property type="protein sequence ID" value="ADL52163.1"/>
    <property type="molecule type" value="Genomic_DNA"/>
</dbReference>
<dbReference type="RefSeq" id="WP_010074676.1">
    <property type="nucleotide sequence ID" value="NC_014393.1"/>
</dbReference>
<dbReference type="Proteomes" id="UP000002730">
    <property type="component" value="Chromosome"/>
</dbReference>
<dbReference type="STRING" id="573061.Clocel_2450"/>
<name>D9SQ27_CLOC7</name>
<dbReference type="AlphaFoldDB" id="D9SQ27"/>
<evidence type="ECO:0000313" key="2">
    <source>
        <dbReference type="Proteomes" id="UP000002730"/>
    </source>
</evidence>
<accession>D9SQ27</accession>
<keyword evidence="2" id="KW-1185">Reference proteome</keyword>
<gene>
    <name evidence="1" type="ordered locus">Clocel_2450</name>
</gene>
<proteinExistence type="predicted"/>
<dbReference type="KEGG" id="ccb:Clocel_2450"/>
<organism evidence="1 2">
    <name type="scientific">Clostridium cellulovorans (strain ATCC 35296 / DSM 3052 / OCM 3 / 743B)</name>
    <dbReference type="NCBI Taxonomy" id="573061"/>
    <lineage>
        <taxon>Bacteria</taxon>
        <taxon>Bacillati</taxon>
        <taxon>Bacillota</taxon>
        <taxon>Clostridia</taxon>
        <taxon>Eubacteriales</taxon>
        <taxon>Clostridiaceae</taxon>
        <taxon>Clostridium</taxon>
    </lineage>
</organism>
<evidence type="ECO:0000313" key="1">
    <source>
        <dbReference type="EMBL" id="ADL52163.1"/>
    </source>
</evidence>
<sequence length="52" mass="6272">MLKVKHIKKLLENFNDEDYVGIEENEEIYECYAYDDEHCRKQGHPCLVIARE</sequence>
<dbReference type="HOGENOM" id="CLU_3078358_0_0_9"/>